<reference evidence="2 3" key="1">
    <citation type="journal article" date="2021" name="Environ. Microbiol.">
        <title>Gene family expansions and transcriptome signatures uncover fungal adaptations to wood decay.</title>
        <authorList>
            <person name="Hage H."/>
            <person name="Miyauchi S."/>
            <person name="Viragh M."/>
            <person name="Drula E."/>
            <person name="Min B."/>
            <person name="Chaduli D."/>
            <person name="Navarro D."/>
            <person name="Favel A."/>
            <person name="Norest M."/>
            <person name="Lesage-Meessen L."/>
            <person name="Balint B."/>
            <person name="Merenyi Z."/>
            <person name="de Eugenio L."/>
            <person name="Morin E."/>
            <person name="Martinez A.T."/>
            <person name="Baldrian P."/>
            <person name="Stursova M."/>
            <person name="Martinez M.J."/>
            <person name="Novotny C."/>
            <person name="Magnuson J.K."/>
            <person name="Spatafora J.W."/>
            <person name="Maurice S."/>
            <person name="Pangilinan J."/>
            <person name="Andreopoulos W."/>
            <person name="LaButti K."/>
            <person name="Hundley H."/>
            <person name="Na H."/>
            <person name="Kuo A."/>
            <person name="Barry K."/>
            <person name="Lipzen A."/>
            <person name="Henrissat B."/>
            <person name="Riley R."/>
            <person name="Ahrendt S."/>
            <person name="Nagy L.G."/>
            <person name="Grigoriev I.V."/>
            <person name="Martin F."/>
            <person name="Rosso M.N."/>
        </authorList>
    </citation>
    <scope>NUCLEOTIDE SEQUENCE [LARGE SCALE GENOMIC DNA]</scope>
    <source>
        <strain evidence="2 3">CIRM-BRFM 1785</strain>
    </source>
</reference>
<dbReference type="EMBL" id="JADCUA010000013">
    <property type="protein sequence ID" value="KAH9835261.1"/>
    <property type="molecule type" value="Genomic_DNA"/>
</dbReference>
<organism evidence="2 3">
    <name type="scientific">Rhodofomes roseus</name>
    <dbReference type="NCBI Taxonomy" id="34475"/>
    <lineage>
        <taxon>Eukaryota</taxon>
        <taxon>Fungi</taxon>
        <taxon>Dikarya</taxon>
        <taxon>Basidiomycota</taxon>
        <taxon>Agaricomycotina</taxon>
        <taxon>Agaricomycetes</taxon>
        <taxon>Polyporales</taxon>
        <taxon>Rhodofomes</taxon>
    </lineage>
</organism>
<dbReference type="Proteomes" id="UP000814176">
    <property type="component" value="Unassembled WGS sequence"/>
</dbReference>
<keyword evidence="3" id="KW-1185">Reference proteome</keyword>
<dbReference type="SUPFAM" id="SSF52833">
    <property type="entry name" value="Thioredoxin-like"/>
    <property type="match status" value="1"/>
</dbReference>
<feature type="domain" description="GST N-terminal" evidence="1">
    <location>
        <begin position="12"/>
        <end position="102"/>
    </location>
</feature>
<protein>
    <recommendedName>
        <fullName evidence="1">GST N-terminal domain-containing protein</fullName>
    </recommendedName>
</protein>
<accession>A0ABQ8KCD6</accession>
<name>A0ABQ8KCD6_9APHY</name>
<dbReference type="Gene3D" id="3.40.30.10">
    <property type="entry name" value="Glutaredoxin"/>
    <property type="match status" value="1"/>
</dbReference>
<dbReference type="InterPro" id="IPR004045">
    <property type="entry name" value="Glutathione_S-Trfase_N"/>
</dbReference>
<dbReference type="Gene3D" id="1.20.1050.10">
    <property type="match status" value="1"/>
</dbReference>
<dbReference type="RefSeq" id="XP_047777694.1">
    <property type="nucleotide sequence ID" value="XM_047926459.1"/>
</dbReference>
<sequence length="251" mass="28569">MSSEKAIKLFDIRSTLTPQAWSPHVWRTRFVLNFKRLPYVTEWVAYPDITEVLTEVGAPPTRTTEPLYTLPAIVDAMTDSPVIISDSTAIADYLEDTYPEPSIYPHGRETQLSYVAKIGQLVAIPMAFIVVPNTMKILPQGRDVEYYVGSRKGIFGIDLDDMYNSKNEAERWQQLEGGLEELSTIVETIEHGDRWLFGTAEGPGYADFVLAAAFVWFRNAGPEDGWERLRTMNGGRWERFFKSALEYMQVL</sequence>
<evidence type="ECO:0000313" key="2">
    <source>
        <dbReference type="EMBL" id="KAH9835261.1"/>
    </source>
</evidence>
<dbReference type="Pfam" id="PF13409">
    <property type="entry name" value="GST_N_2"/>
    <property type="match status" value="1"/>
</dbReference>
<evidence type="ECO:0000313" key="3">
    <source>
        <dbReference type="Proteomes" id="UP000814176"/>
    </source>
</evidence>
<evidence type="ECO:0000259" key="1">
    <source>
        <dbReference type="PROSITE" id="PS50404"/>
    </source>
</evidence>
<dbReference type="GeneID" id="72007191"/>
<dbReference type="PROSITE" id="PS50404">
    <property type="entry name" value="GST_NTER"/>
    <property type="match status" value="1"/>
</dbReference>
<dbReference type="Pfam" id="PF22041">
    <property type="entry name" value="GST_C_7"/>
    <property type="match status" value="1"/>
</dbReference>
<proteinExistence type="predicted"/>
<dbReference type="InterPro" id="IPR054416">
    <property type="entry name" value="GST_UstS-like_C"/>
</dbReference>
<gene>
    <name evidence="2" type="ORF">C8Q71DRAFT_837041</name>
</gene>
<dbReference type="InterPro" id="IPR036249">
    <property type="entry name" value="Thioredoxin-like_sf"/>
</dbReference>
<comment type="caution">
    <text evidence="2">The sequence shown here is derived from an EMBL/GenBank/DDBJ whole genome shotgun (WGS) entry which is preliminary data.</text>
</comment>